<feature type="region of interest" description="Disordered" evidence="6">
    <location>
        <begin position="181"/>
        <end position="212"/>
    </location>
</feature>
<dbReference type="Pfam" id="PF02351">
    <property type="entry name" value="GDNF"/>
    <property type="match status" value="1"/>
</dbReference>
<evidence type="ECO:0000256" key="5">
    <source>
        <dbReference type="ARBA" id="ARBA00023180"/>
    </source>
</evidence>
<dbReference type="InterPro" id="IPR016017">
    <property type="entry name" value="GDNF/GAS1"/>
</dbReference>
<dbReference type="InterPro" id="IPR039596">
    <property type="entry name" value="GAS1"/>
</dbReference>
<dbReference type="GO" id="GO:0005886">
    <property type="term" value="C:plasma membrane"/>
    <property type="evidence" value="ECO:0007669"/>
    <property type="project" value="UniProtKB-SubCell"/>
</dbReference>
<dbReference type="EMBL" id="CATQJA010002706">
    <property type="protein sequence ID" value="CAJ0585709.1"/>
    <property type="molecule type" value="Genomic_DNA"/>
</dbReference>
<gene>
    <name evidence="9" type="ORF">MSPICULIGERA_LOCUS23721</name>
</gene>
<reference evidence="9" key="1">
    <citation type="submission" date="2023-06" db="EMBL/GenBank/DDBJ databases">
        <authorList>
            <person name="Delattre M."/>
        </authorList>
    </citation>
    <scope>NUCLEOTIDE SEQUENCE</scope>
    <source>
        <strain evidence="9">AF72</strain>
    </source>
</reference>
<accession>A0AA36GA10</accession>
<protein>
    <recommendedName>
        <fullName evidence="8">GDNF/GAS1 domain-containing protein</fullName>
    </recommendedName>
</protein>
<feature type="chain" id="PRO_5041444821" description="GDNF/GAS1 domain-containing protein" evidence="7">
    <location>
        <begin position="20"/>
        <end position="237"/>
    </location>
</feature>
<evidence type="ECO:0000256" key="2">
    <source>
        <dbReference type="ARBA" id="ARBA00022475"/>
    </source>
</evidence>
<keyword evidence="4" id="KW-0472">Membrane</keyword>
<dbReference type="GO" id="GO:0051726">
    <property type="term" value="P:regulation of cell cycle"/>
    <property type="evidence" value="ECO:0007669"/>
    <property type="project" value="InterPro"/>
</dbReference>
<dbReference type="Proteomes" id="UP001177023">
    <property type="component" value="Unassembled WGS sequence"/>
</dbReference>
<feature type="domain" description="GDNF/GAS1" evidence="8">
    <location>
        <begin position="104"/>
        <end position="178"/>
    </location>
</feature>
<dbReference type="AlphaFoldDB" id="A0AA36GA10"/>
<dbReference type="PANTHER" id="PTHR16840:SF3">
    <property type="entry name" value="GROWTH ARREST-SPECIFIC PROTEIN 1"/>
    <property type="match status" value="1"/>
</dbReference>
<evidence type="ECO:0000313" key="10">
    <source>
        <dbReference type="Proteomes" id="UP001177023"/>
    </source>
</evidence>
<keyword evidence="3 7" id="KW-0732">Signal</keyword>
<evidence type="ECO:0000256" key="6">
    <source>
        <dbReference type="SAM" id="MobiDB-lite"/>
    </source>
</evidence>
<evidence type="ECO:0000313" key="9">
    <source>
        <dbReference type="EMBL" id="CAJ0585709.1"/>
    </source>
</evidence>
<evidence type="ECO:0000256" key="4">
    <source>
        <dbReference type="ARBA" id="ARBA00023136"/>
    </source>
</evidence>
<comment type="subcellular location">
    <subcellularLocation>
        <location evidence="1">Cell membrane</location>
    </subcellularLocation>
</comment>
<feature type="non-terminal residue" evidence="9">
    <location>
        <position position="237"/>
    </location>
</feature>
<evidence type="ECO:0000256" key="3">
    <source>
        <dbReference type="ARBA" id="ARBA00022729"/>
    </source>
</evidence>
<evidence type="ECO:0000256" key="7">
    <source>
        <dbReference type="SAM" id="SignalP"/>
    </source>
</evidence>
<sequence>MLLRYTLALATALLAPVFAQEEASESCKAAMQACEDDLDCNNLLGPLASACSTLTCQPQCRAAVMNLYQNKLGRVLLKTDGSCVHGRDELRQCNFMPNGKVVHCGIAKLACEGDMQCQSKLQVYMSECEAETARGECSGKCQGFLKQLTSVPHGKLFETCTCTEKEDQLCRKMRDEVLQPCVNPKPTPGPEASTRAPTRPVPARAKPDEPSSAPFVLPSLLLAALLVYRALSAITEF</sequence>
<dbReference type="PANTHER" id="PTHR16840">
    <property type="entry name" value="GROWTH ARREST-SPECIFIC PROTEIN 1"/>
    <property type="match status" value="1"/>
</dbReference>
<comment type="caution">
    <text evidence="9">The sequence shown here is derived from an EMBL/GenBank/DDBJ whole genome shotgun (WGS) entry which is preliminary data.</text>
</comment>
<name>A0AA36GA10_9BILA</name>
<organism evidence="9 10">
    <name type="scientific">Mesorhabditis spiculigera</name>
    <dbReference type="NCBI Taxonomy" id="96644"/>
    <lineage>
        <taxon>Eukaryota</taxon>
        <taxon>Metazoa</taxon>
        <taxon>Ecdysozoa</taxon>
        <taxon>Nematoda</taxon>
        <taxon>Chromadorea</taxon>
        <taxon>Rhabditida</taxon>
        <taxon>Rhabditina</taxon>
        <taxon>Rhabditomorpha</taxon>
        <taxon>Rhabditoidea</taxon>
        <taxon>Rhabditidae</taxon>
        <taxon>Mesorhabditinae</taxon>
        <taxon>Mesorhabditis</taxon>
    </lineage>
</organism>
<evidence type="ECO:0000256" key="1">
    <source>
        <dbReference type="ARBA" id="ARBA00004236"/>
    </source>
</evidence>
<keyword evidence="10" id="KW-1185">Reference proteome</keyword>
<proteinExistence type="predicted"/>
<keyword evidence="5" id="KW-0325">Glycoprotein</keyword>
<keyword evidence="2" id="KW-1003">Cell membrane</keyword>
<feature type="signal peptide" evidence="7">
    <location>
        <begin position="1"/>
        <end position="19"/>
    </location>
</feature>
<evidence type="ECO:0000259" key="8">
    <source>
        <dbReference type="Pfam" id="PF02351"/>
    </source>
</evidence>